<sequence length="58" mass="6097">MQGIFFISIGVMNLKIYYLIGAMTGLAIFMEAANGAIFSLVPSIHPKFNGVVSGFAGA</sequence>
<evidence type="ECO:0000256" key="1">
    <source>
        <dbReference type="SAM" id="Phobius"/>
    </source>
</evidence>
<gene>
    <name evidence="2" type="ORF">SMN809_LOCUS30131</name>
</gene>
<keyword evidence="1" id="KW-0812">Transmembrane</keyword>
<proteinExistence type="predicted"/>
<protein>
    <submittedName>
        <fullName evidence="2">Uncharacterized protein</fullName>
    </submittedName>
</protein>
<reference evidence="2" key="1">
    <citation type="submission" date="2021-02" db="EMBL/GenBank/DDBJ databases">
        <authorList>
            <person name="Nowell W R."/>
        </authorList>
    </citation>
    <scope>NUCLEOTIDE SEQUENCE</scope>
</reference>
<dbReference type="AlphaFoldDB" id="A0A8S2VHP0"/>
<keyword evidence="1" id="KW-1133">Transmembrane helix</keyword>
<dbReference type="EMBL" id="CAJOBI010055915">
    <property type="protein sequence ID" value="CAF4393884.1"/>
    <property type="molecule type" value="Genomic_DNA"/>
</dbReference>
<keyword evidence="1" id="KW-0472">Membrane</keyword>
<evidence type="ECO:0000313" key="2">
    <source>
        <dbReference type="EMBL" id="CAF4393884.1"/>
    </source>
</evidence>
<dbReference type="Proteomes" id="UP000676336">
    <property type="component" value="Unassembled WGS sequence"/>
</dbReference>
<feature type="transmembrane region" description="Helical" evidence="1">
    <location>
        <begin position="16"/>
        <end position="41"/>
    </location>
</feature>
<feature type="non-terminal residue" evidence="2">
    <location>
        <position position="58"/>
    </location>
</feature>
<organism evidence="2 3">
    <name type="scientific">Rotaria magnacalcarata</name>
    <dbReference type="NCBI Taxonomy" id="392030"/>
    <lineage>
        <taxon>Eukaryota</taxon>
        <taxon>Metazoa</taxon>
        <taxon>Spiralia</taxon>
        <taxon>Gnathifera</taxon>
        <taxon>Rotifera</taxon>
        <taxon>Eurotatoria</taxon>
        <taxon>Bdelloidea</taxon>
        <taxon>Philodinida</taxon>
        <taxon>Philodinidae</taxon>
        <taxon>Rotaria</taxon>
    </lineage>
</organism>
<dbReference type="Gene3D" id="1.20.1250.20">
    <property type="entry name" value="MFS general substrate transporter like domains"/>
    <property type="match status" value="1"/>
</dbReference>
<dbReference type="InterPro" id="IPR036259">
    <property type="entry name" value="MFS_trans_sf"/>
</dbReference>
<comment type="caution">
    <text evidence="2">The sequence shown here is derived from an EMBL/GenBank/DDBJ whole genome shotgun (WGS) entry which is preliminary data.</text>
</comment>
<evidence type="ECO:0000313" key="3">
    <source>
        <dbReference type="Proteomes" id="UP000676336"/>
    </source>
</evidence>
<accession>A0A8S2VHP0</accession>
<name>A0A8S2VHP0_9BILA</name>